<keyword evidence="3" id="KW-0238">DNA-binding</keyword>
<evidence type="ECO:0000313" key="7">
    <source>
        <dbReference type="EMBL" id="PSR26977.1"/>
    </source>
</evidence>
<reference evidence="7 8" key="1">
    <citation type="journal article" date="2014" name="BMC Genomics">
        <title>Comparison of environmental and isolate Sulfobacillus genomes reveals diverse carbon, sulfur, nitrogen, and hydrogen metabolisms.</title>
        <authorList>
            <person name="Justice N.B."/>
            <person name="Norman A."/>
            <person name="Brown C.T."/>
            <person name="Singh A."/>
            <person name="Thomas B.C."/>
            <person name="Banfield J.F."/>
        </authorList>
    </citation>
    <scope>NUCLEOTIDE SEQUENCE [LARGE SCALE GENOMIC DNA]</scope>
    <source>
        <strain evidence="7">AMDSBA4</strain>
    </source>
</reference>
<dbReference type="Pfam" id="PF13700">
    <property type="entry name" value="DUF4158"/>
    <property type="match status" value="1"/>
</dbReference>
<dbReference type="InterPro" id="IPR025296">
    <property type="entry name" value="DUF4158"/>
</dbReference>
<dbReference type="NCBIfam" id="NF033527">
    <property type="entry name" value="transpos_Tn3"/>
    <property type="match status" value="1"/>
</dbReference>
<evidence type="ECO:0000313" key="8">
    <source>
        <dbReference type="Proteomes" id="UP000242972"/>
    </source>
</evidence>
<dbReference type="Pfam" id="PF01526">
    <property type="entry name" value="DDE_Tnp_Tn3"/>
    <property type="match status" value="1"/>
</dbReference>
<evidence type="ECO:0000256" key="3">
    <source>
        <dbReference type="ARBA" id="ARBA00023125"/>
    </source>
</evidence>
<dbReference type="GO" id="GO:0003677">
    <property type="term" value="F:DNA binding"/>
    <property type="evidence" value="ECO:0007669"/>
    <property type="project" value="UniProtKB-KW"/>
</dbReference>
<accession>A0A2T2WXJ8</accession>
<name>A0A2T2WXJ8_9FIRM</name>
<sequence length="1012" mass="116443">MPSVRETAYPRLKSSYSQKELNEIYTPTPEELIWAEQNTRGDVAHLGLLVLLKISQRLGYFVPLTEIPEVIMDHIAQCAGIPLRSSDGWNKYHASGTHKRHRALIRDYLGIRFFDREARQIMVNAMAEVALVKDEPADLVNVAMEKLIQQNVELPAFNTLAEAARHIYAQSYRELYHNISQSLDTDAIKAVDDLFQTTAQSPYTPWHRIKQDAGNPTLTHLKDLVSHDRWLSTKTTGLQALQGVPMRKTKQMAAEAKTLDASRMLEMEPNKRYALAIALLFVQSTTVKDNIGEMLIKRMMRIHTKGKQSLEQYRSQQQKRTDELVATLRDFLTAYQTEGSAEERVEALKNVIGDRTATLLEDCESHLGYAGNNYYPFLWRHYKSHRATLFKILHSIRLRSTSQDTLMEQAITFLQSHQHSRADWVPTVQMVKKGSGKDESERVPLVDLSWVPDSWWRWISPQRKRKSMPEEINRRHFEVCVFTHVMRELKSGDLCIEGSEKYADYREQLISWEEYEQGVEVFCDQAGLPSNRSSFGECIRSDLARVANDTDLSFPQNKQVRIENGQAVVTKLKAKSAPEGLKALERYIADNLEPINILDMLADTEYWLNWTRFFGPISGHDAKLEDPDQRYLTTVFCYGCNLGPTQTARSLGTMDRKQIAWINQRHVTEENLEEAIRYVLNSYNKFLLPKYWGTGERASADGTKWDLYEQNLLSEYHIRYGGYGGIGYYHVSDTYIALFSHFIPCGVWEGVYILDILIHNQSDIQPDILHADTQGQSAPIFGLSFLLGIELMPRIRNWHDLDLYRPSKDAKYQHIDALFSSAPIDWELIETHLPDMLRVAMSIKAGRITPSTILNKLGTYSRKNRLYQAFQALGNVIRTRFLLKYLADEALRRTIQEATNKSEAFNGFTKWMFFGGDGMIGENDREKQRKIIKYNHLVSNCLIFYNVFALSRVLHDYTLQGNSYDEEVISDLSPYLTAHVNRFGKYRIDPNRQPPELAFDVPIVQEGTPTLS</sequence>
<feature type="domain" description="Tn3 transposase DDE" evidence="5">
    <location>
        <begin position="599"/>
        <end position="986"/>
    </location>
</feature>
<comment type="caution">
    <text evidence="7">The sequence shown here is derived from an EMBL/GenBank/DDBJ whole genome shotgun (WGS) entry which is preliminary data.</text>
</comment>
<proteinExistence type="inferred from homology"/>
<feature type="domain" description="DUF4158" evidence="6">
    <location>
        <begin position="7"/>
        <end position="166"/>
    </location>
</feature>
<keyword evidence="4" id="KW-0233">DNA recombination</keyword>
<evidence type="ECO:0000259" key="5">
    <source>
        <dbReference type="Pfam" id="PF01526"/>
    </source>
</evidence>
<organism evidence="7 8">
    <name type="scientific">Sulfobacillus benefaciens</name>
    <dbReference type="NCBI Taxonomy" id="453960"/>
    <lineage>
        <taxon>Bacteria</taxon>
        <taxon>Bacillati</taxon>
        <taxon>Bacillota</taxon>
        <taxon>Clostridia</taxon>
        <taxon>Eubacteriales</taxon>
        <taxon>Clostridiales Family XVII. Incertae Sedis</taxon>
        <taxon>Sulfobacillus</taxon>
    </lineage>
</organism>
<dbReference type="Proteomes" id="UP000242972">
    <property type="component" value="Unassembled WGS sequence"/>
</dbReference>
<evidence type="ECO:0000256" key="2">
    <source>
        <dbReference type="ARBA" id="ARBA00022578"/>
    </source>
</evidence>
<dbReference type="InterPro" id="IPR002513">
    <property type="entry name" value="Tn3_Tnp_DDE_dom"/>
</dbReference>
<protein>
    <submittedName>
        <fullName evidence="7">Transposase</fullName>
    </submittedName>
</protein>
<evidence type="ECO:0000256" key="1">
    <source>
        <dbReference type="ARBA" id="ARBA00009402"/>
    </source>
</evidence>
<evidence type="ECO:0000259" key="6">
    <source>
        <dbReference type="Pfam" id="PF13700"/>
    </source>
</evidence>
<dbReference type="InterPro" id="IPR047653">
    <property type="entry name" value="Tn3-like_transpos"/>
</dbReference>
<dbReference type="GO" id="GO:0004803">
    <property type="term" value="F:transposase activity"/>
    <property type="evidence" value="ECO:0007669"/>
    <property type="project" value="InterPro"/>
</dbReference>
<dbReference type="GO" id="GO:0006313">
    <property type="term" value="P:DNA transposition"/>
    <property type="evidence" value="ECO:0007669"/>
    <property type="project" value="InterPro"/>
</dbReference>
<dbReference type="EMBL" id="PXYW01000115">
    <property type="protein sequence ID" value="PSR26977.1"/>
    <property type="molecule type" value="Genomic_DNA"/>
</dbReference>
<comment type="similarity">
    <text evidence="1">Belongs to the transposase 7 family.</text>
</comment>
<evidence type="ECO:0000256" key="4">
    <source>
        <dbReference type="ARBA" id="ARBA00023172"/>
    </source>
</evidence>
<keyword evidence="2" id="KW-0815">Transposition</keyword>
<dbReference type="AlphaFoldDB" id="A0A2T2WXJ8"/>
<gene>
    <name evidence="7" type="ORF">C7B46_19675</name>
</gene>